<reference evidence="2" key="1">
    <citation type="submission" date="2021-06" db="EMBL/GenBank/DDBJ databases">
        <authorList>
            <person name="Kallberg Y."/>
            <person name="Tangrot J."/>
            <person name="Rosling A."/>
        </authorList>
    </citation>
    <scope>NUCLEOTIDE SEQUENCE</scope>
    <source>
        <strain evidence="2">CL551</strain>
    </source>
</reference>
<accession>A0A9N8ZPI0</accession>
<feature type="compositionally biased region" description="Polar residues" evidence="1">
    <location>
        <begin position="105"/>
        <end position="117"/>
    </location>
</feature>
<feature type="non-terminal residue" evidence="2">
    <location>
        <position position="1"/>
    </location>
</feature>
<comment type="caution">
    <text evidence="2">The sequence shown here is derived from an EMBL/GenBank/DDBJ whole genome shotgun (WGS) entry which is preliminary data.</text>
</comment>
<organism evidence="2 3">
    <name type="scientific">Acaulospora morrowiae</name>
    <dbReference type="NCBI Taxonomy" id="94023"/>
    <lineage>
        <taxon>Eukaryota</taxon>
        <taxon>Fungi</taxon>
        <taxon>Fungi incertae sedis</taxon>
        <taxon>Mucoromycota</taxon>
        <taxon>Glomeromycotina</taxon>
        <taxon>Glomeromycetes</taxon>
        <taxon>Diversisporales</taxon>
        <taxon>Acaulosporaceae</taxon>
        <taxon>Acaulospora</taxon>
    </lineage>
</organism>
<dbReference type="AlphaFoldDB" id="A0A9N8ZPI0"/>
<evidence type="ECO:0000256" key="1">
    <source>
        <dbReference type="SAM" id="MobiDB-lite"/>
    </source>
</evidence>
<sequence length="269" mass="31088">MDEEQFQPLLEEITRLLGHTAEGRPGAQEANYIFLSELKGNTAMFVAVTLLDTLQEAISTARQVESGKYYRRQTPGKQQHKKLEDELSNIAKRIQEITLNYVATRPTTDSGDQQSATRPRRNDKYFQCGKDDDYEIEEYNEVYNTNITRKIGRPLKRRIEHLDDGEQRARKKPDRISPTEEAIEVPISHHSTESLLEPESDQESAETDLFDEFKYEEEKEEIKSLAIYLTNVEEVPMLEGEKESELTTKERIESLIEKNTELGEEDKGD</sequence>
<dbReference type="EMBL" id="CAJVPV010001615">
    <property type="protein sequence ID" value="CAG8502853.1"/>
    <property type="molecule type" value="Genomic_DNA"/>
</dbReference>
<evidence type="ECO:0000313" key="3">
    <source>
        <dbReference type="Proteomes" id="UP000789342"/>
    </source>
</evidence>
<proteinExistence type="predicted"/>
<gene>
    <name evidence="2" type="ORF">AMORRO_LOCUS3339</name>
</gene>
<evidence type="ECO:0000313" key="2">
    <source>
        <dbReference type="EMBL" id="CAG8502853.1"/>
    </source>
</evidence>
<keyword evidence="3" id="KW-1185">Reference proteome</keyword>
<protein>
    <submittedName>
        <fullName evidence="2">14590_t:CDS:1</fullName>
    </submittedName>
</protein>
<feature type="region of interest" description="Disordered" evidence="1">
    <location>
        <begin position="103"/>
        <end position="126"/>
    </location>
</feature>
<name>A0A9N8ZPI0_9GLOM</name>
<dbReference type="OrthoDB" id="425619at2759"/>
<dbReference type="Proteomes" id="UP000789342">
    <property type="component" value="Unassembled WGS sequence"/>
</dbReference>